<dbReference type="OrthoDB" id="10257284at2759"/>
<dbReference type="InterPro" id="IPR029033">
    <property type="entry name" value="His_PPase_superfam"/>
</dbReference>
<dbReference type="AlphaFoldDB" id="A0A9W8E6X2"/>
<proteinExistence type="inferred from homology"/>
<sequence length="537" mass="60957">MKGLLQWHLGFLAAGTYLQSVIADLDGRLADTTKLLTNGKYNPDFHLPSDYDYCHPPAHPVDDYKPMPDAELRFVQYIFRHGDRTPSNYPPHANEDWQCRPQDEISYFTGGYDFDPKSNSTDNPNTGERLPDTVEFQNVVYHPKDSLFPDIMTGTCAPAQLTERGMAQLRQVGKQLRSVYVDGETGFLSSVLPKGNSTSEDYTGKTSPFSLNPGQEIFLRTTELPRTQASAQALITGLYLESDSREKGARVHRVIQPEKVETMYPQVKRCPRIEELEELMSKDTPVQDYRKQQQELTDRLVDNLMDVSKQFPHFQYVAYTDILLPYYCHNKELPVKNRDQVTREDVKQILDNLSWETGYLHNHSTYGQEYLTLTGGWFIRDLSQRWDANFPHSEDASSAVQQADTSIGPKFEFYSGHDSSVTPLLAALGSKQLVWPSYASGLAFEFWQKKDGEVYVRVLYNGKVLDSVHDLEEMPLEKFRSLMSKYIPVSFDQCKGDEESQSKGNSNTASSRTVAVSTSSLVLLLLSVGVMQSINRI</sequence>
<feature type="signal peptide" evidence="3">
    <location>
        <begin position="1"/>
        <end position="23"/>
    </location>
</feature>
<evidence type="ECO:0008006" key="6">
    <source>
        <dbReference type="Google" id="ProtNLM"/>
    </source>
</evidence>
<dbReference type="PROSITE" id="PS00616">
    <property type="entry name" value="HIS_ACID_PHOSPHAT_1"/>
    <property type="match status" value="1"/>
</dbReference>
<dbReference type="PANTHER" id="PTHR11567">
    <property type="entry name" value="ACID PHOSPHATASE-RELATED"/>
    <property type="match status" value="1"/>
</dbReference>
<evidence type="ECO:0000256" key="1">
    <source>
        <dbReference type="ARBA" id="ARBA00005375"/>
    </source>
</evidence>
<dbReference type="CDD" id="cd07061">
    <property type="entry name" value="HP_HAP_like"/>
    <property type="match status" value="1"/>
</dbReference>
<comment type="similarity">
    <text evidence="1">Belongs to the histidine acid phosphatase family.</text>
</comment>
<dbReference type="Pfam" id="PF00328">
    <property type="entry name" value="His_Phos_2"/>
    <property type="match status" value="1"/>
</dbReference>
<dbReference type="InterPro" id="IPR000560">
    <property type="entry name" value="His_Pase_clade-2"/>
</dbReference>
<evidence type="ECO:0000313" key="4">
    <source>
        <dbReference type="EMBL" id="KAJ1962222.1"/>
    </source>
</evidence>
<dbReference type="EMBL" id="JANBPY010000997">
    <property type="protein sequence ID" value="KAJ1962222.1"/>
    <property type="molecule type" value="Genomic_DNA"/>
</dbReference>
<organism evidence="4 5">
    <name type="scientific">Dispira parvispora</name>
    <dbReference type="NCBI Taxonomy" id="1520584"/>
    <lineage>
        <taxon>Eukaryota</taxon>
        <taxon>Fungi</taxon>
        <taxon>Fungi incertae sedis</taxon>
        <taxon>Zoopagomycota</taxon>
        <taxon>Kickxellomycotina</taxon>
        <taxon>Dimargaritomycetes</taxon>
        <taxon>Dimargaritales</taxon>
        <taxon>Dimargaritaceae</taxon>
        <taxon>Dispira</taxon>
    </lineage>
</organism>
<evidence type="ECO:0000313" key="5">
    <source>
        <dbReference type="Proteomes" id="UP001150925"/>
    </source>
</evidence>
<dbReference type="PANTHER" id="PTHR11567:SF110">
    <property type="entry name" value="2-PHOSPHOXYLOSE PHOSPHATASE 1"/>
    <property type="match status" value="1"/>
</dbReference>
<accession>A0A9W8E6X2</accession>
<keyword evidence="2" id="KW-0378">Hydrolase</keyword>
<protein>
    <recommendedName>
        <fullName evidence="6">Acid phosphatase</fullName>
    </recommendedName>
</protein>
<gene>
    <name evidence="4" type="ORF">IWQ62_003601</name>
</gene>
<comment type="caution">
    <text evidence="4">The sequence shown here is derived from an EMBL/GenBank/DDBJ whole genome shotgun (WGS) entry which is preliminary data.</text>
</comment>
<dbReference type="InterPro" id="IPR050645">
    <property type="entry name" value="Histidine_acid_phosphatase"/>
</dbReference>
<name>A0A9W8E6X2_9FUNG</name>
<dbReference type="Gene3D" id="3.40.50.1240">
    <property type="entry name" value="Phosphoglycerate mutase-like"/>
    <property type="match status" value="1"/>
</dbReference>
<dbReference type="GO" id="GO:0016791">
    <property type="term" value="F:phosphatase activity"/>
    <property type="evidence" value="ECO:0007669"/>
    <property type="project" value="TreeGrafter"/>
</dbReference>
<reference evidence="4" key="1">
    <citation type="submission" date="2022-07" db="EMBL/GenBank/DDBJ databases">
        <title>Phylogenomic reconstructions and comparative analyses of Kickxellomycotina fungi.</title>
        <authorList>
            <person name="Reynolds N.K."/>
            <person name="Stajich J.E."/>
            <person name="Barry K."/>
            <person name="Grigoriev I.V."/>
            <person name="Crous P."/>
            <person name="Smith M.E."/>
        </authorList>
    </citation>
    <scope>NUCLEOTIDE SEQUENCE</scope>
    <source>
        <strain evidence="4">RSA 1196</strain>
    </source>
</reference>
<keyword evidence="5" id="KW-1185">Reference proteome</keyword>
<dbReference type="SUPFAM" id="SSF53254">
    <property type="entry name" value="Phosphoglycerate mutase-like"/>
    <property type="match status" value="1"/>
</dbReference>
<dbReference type="Proteomes" id="UP001150925">
    <property type="component" value="Unassembled WGS sequence"/>
</dbReference>
<evidence type="ECO:0000256" key="3">
    <source>
        <dbReference type="SAM" id="SignalP"/>
    </source>
</evidence>
<dbReference type="PROSITE" id="PS00778">
    <property type="entry name" value="HIS_ACID_PHOSPHAT_2"/>
    <property type="match status" value="1"/>
</dbReference>
<keyword evidence="3" id="KW-0732">Signal</keyword>
<dbReference type="InterPro" id="IPR033379">
    <property type="entry name" value="Acid_Pase_AS"/>
</dbReference>
<evidence type="ECO:0000256" key="2">
    <source>
        <dbReference type="ARBA" id="ARBA00022801"/>
    </source>
</evidence>
<feature type="chain" id="PRO_5040874819" description="Acid phosphatase" evidence="3">
    <location>
        <begin position="24"/>
        <end position="537"/>
    </location>
</feature>